<comment type="function">
    <text evidence="3">Catalyzes the formation of 4-diphosphocytidyl-2-C-methyl-D-erythritol from CTP and 2-C-methyl-D-erythritol 4-phosphate (MEP).</text>
</comment>
<dbReference type="Pfam" id="PF01128">
    <property type="entry name" value="IspD"/>
    <property type="match status" value="1"/>
</dbReference>
<dbReference type="InterPro" id="IPR050088">
    <property type="entry name" value="IspD/TarI_cytidylyltransf_bact"/>
</dbReference>
<dbReference type="EC" id="2.7.7.60" evidence="3"/>
<dbReference type="STRING" id="655355.SAMN05216283_101172"/>
<comment type="catalytic activity">
    <reaction evidence="3">
        <text>2-C-methyl-D-erythritol 4-phosphate + CTP + H(+) = 4-CDP-2-C-methyl-D-erythritol + diphosphate</text>
        <dbReference type="Rhea" id="RHEA:13429"/>
        <dbReference type="ChEBI" id="CHEBI:15378"/>
        <dbReference type="ChEBI" id="CHEBI:33019"/>
        <dbReference type="ChEBI" id="CHEBI:37563"/>
        <dbReference type="ChEBI" id="CHEBI:57823"/>
        <dbReference type="ChEBI" id="CHEBI:58262"/>
        <dbReference type="EC" id="2.7.7.60"/>
    </reaction>
</comment>
<dbReference type="GO" id="GO:0019288">
    <property type="term" value="P:isopentenyl diphosphate biosynthetic process, methylerythritol 4-phosphate pathway"/>
    <property type="evidence" value="ECO:0007669"/>
    <property type="project" value="UniProtKB-UniRule"/>
</dbReference>
<name>A0A1I2ANY3_9BACT</name>
<dbReference type="HAMAP" id="MF_00108">
    <property type="entry name" value="IspD"/>
    <property type="match status" value="1"/>
</dbReference>
<dbReference type="UniPathway" id="UPA00056">
    <property type="reaction ID" value="UER00093"/>
</dbReference>
<feature type="site" description="Positions MEP for the nucleophilic attack" evidence="3">
    <location>
        <position position="205"/>
    </location>
</feature>
<comment type="similarity">
    <text evidence="3">Belongs to the IspD/TarI cytidylyltransferase family. IspD subfamily.</text>
</comment>
<dbReference type="Gene3D" id="3.90.550.10">
    <property type="entry name" value="Spore Coat Polysaccharide Biosynthesis Protein SpsA, Chain A"/>
    <property type="match status" value="1"/>
</dbReference>
<dbReference type="NCBIfam" id="NF001186">
    <property type="entry name" value="PRK00155.2-3"/>
    <property type="match status" value="1"/>
</dbReference>
<feature type="site" description="Transition state stabilizer" evidence="3">
    <location>
        <position position="22"/>
    </location>
</feature>
<sequence>MRKIALIVAGGRGLRMGAEVPKQFIALAGKPVLMWTTECFTKFDPEVELVLVLPADQFEVWKALCQEYNFKLPVRLVEGGATRFQSVKNGLDSISGEGIVFIHDGVRPLVSKATLENCFNSAMEQGNALPVFSVVESLRKVTTSGSQHIDRNQFRLVQTPQTFVVSGIQKAYQQPESDFFTDDASVYEAAGNTICLVDGNQENIKITTPVDLKIAEMFLKTEC</sequence>
<dbReference type="EMBL" id="FONW01000001">
    <property type="protein sequence ID" value="SFE45268.1"/>
    <property type="molecule type" value="Genomic_DNA"/>
</dbReference>
<dbReference type="RefSeq" id="WP_093917928.1">
    <property type="nucleotide sequence ID" value="NZ_FONW01000001.1"/>
</dbReference>
<keyword evidence="2 3" id="KW-0548">Nucleotidyltransferase</keyword>
<reference evidence="4 5" key="1">
    <citation type="submission" date="2016-10" db="EMBL/GenBank/DDBJ databases">
        <authorList>
            <person name="de Groot N.N."/>
        </authorList>
    </citation>
    <scope>NUCLEOTIDE SEQUENCE [LARGE SCALE GENOMIC DNA]</scope>
    <source>
        <strain evidence="4 5">CGMCC 1.9156</strain>
    </source>
</reference>
<feature type="site" description="Positions MEP for the nucleophilic attack" evidence="3">
    <location>
        <position position="151"/>
    </location>
</feature>
<dbReference type="InterPro" id="IPR034683">
    <property type="entry name" value="IspD/TarI"/>
</dbReference>
<dbReference type="Proteomes" id="UP000198964">
    <property type="component" value="Unassembled WGS sequence"/>
</dbReference>
<evidence type="ECO:0000256" key="3">
    <source>
        <dbReference type="HAMAP-Rule" id="MF_00108"/>
    </source>
</evidence>
<evidence type="ECO:0000256" key="2">
    <source>
        <dbReference type="ARBA" id="ARBA00022695"/>
    </source>
</evidence>
<evidence type="ECO:0000256" key="1">
    <source>
        <dbReference type="ARBA" id="ARBA00022679"/>
    </source>
</evidence>
<accession>A0A1I2ANY3</accession>
<dbReference type="SUPFAM" id="SSF53448">
    <property type="entry name" value="Nucleotide-diphospho-sugar transferases"/>
    <property type="match status" value="1"/>
</dbReference>
<organism evidence="4 5">
    <name type="scientific">Sunxiuqinia elliptica</name>
    <dbReference type="NCBI Taxonomy" id="655355"/>
    <lineage>
        <taxon>Bacteria</taxon>
        <taxon>Pseudomonadati</taxon>
        <taxon>Bacteroidota</taxon>
        <taxon>Bacteroidia</taxon>
        <taxon>Marinilabiliales</taxon>
        <taxon>Prolixibacteraceae</taxon>
        <taxon>Sunxiuqinia</taxon>
    </lineage>
</organism>
<dbReference type="PANTHER" id="PTHR32125">
    <property type="entry name" value="2-C-METHYL-D-ERYTHRITOL 4-PHOSPHATE CYTIDYLYLTRANSFERASE, CHLOROPLASTIC"/>
    <property type="match status" value="1"/>
</dbReference>
<dbReference type="NCBIfam" id="TIGR00453">
    <property type="entry name" value="ispD"/>
    <property type="match status" value="1"/>
</dbReference>
<proteinExistence type="inferred from homology"/>
<feature type="site" description="Transition state stabilizer" evidence="3">
    <location>
        <position position="15"/>
    </location>
</feature>
<dbReference type="AlphaFoldDB" id="A0A1I2ANY3"/>
<dbReference type="CDD" id="cd02516">
    <property type="entry name" value="CDP-ME_synthetase"/>
    <property type="match status" value="1"/>
</dbReference>
<comment type="pathway">
    <text evidence="3">Isoprenoid biosynthesis; isopentenyl diphosphate biosynthesis via DXP pathway; isopentenyl diphosphate from 1-deoxy-D-xylulose 5-phosphate: step 2/6.</text>
</comment>
<keyword evidence="5" id="KW-1185">Reference proteome</keyword>
<keyword evidence="1 3" id="KW-0808">Transferase</keyword>
<keyword evidence="3" id="KW-0414">Isoprene biosynthesis</keyword>
<dbReference type="PANTHER" id="PTHR32125:SF4">
    <property type="entry name" value="2-C-METHYL-D-ERYTHRITOL 4-PHOSPHATE CYTIDYLYLTRANSFERASE, CHLOROPLASTIC"/>
    <property type="match status" value="1"/>
</dbReference>
<evidence type="ECO:0000313" key="4">
    <source>
        <dbReference type="EMBL" id="SFE45268.1"/>
    </source>
</evidence>
<dbReference type="GO" id="GO:0050518">
    <property type="term" value="F:2-C-methyl-D-erythritol 4-phosphate cytidylyltransferase activity"/>
    <property type="evidence" value="ECO:0007669"/>
    <property type="project" value="UniProtKB-UniRule"/>
</dbReference>
<protein>
    <recommendedName>
        <fullName evidence="3">2-C-methyl-D-erythritol 4-phosphate cytidylyltransferase</fullName>
        <ecNumber evidence="3">2.7.7.60</ecNumber>
    </recommendedName>
    <alternativeName>
        <fullName evidence="3">4-diphosphocytidyl-2C-methyl-D-erythritol synthase</fullName>
    </alternativeName>
    <alternativeName>
        <fullName evidence="3">MEP cytidylyltransferase</fullName>
        <shortName evidence="3">MCT</shortName>
    </alternativeName>
</protein>
<dbReference type="FunFam" id="3.90.550.10:FF:000003">
    <property type="entry name" value="2-C-methyl-D-erythritol 4-phosphate cytidylyltransferase"/>
    <property type="match status" value="1"/>
</dbReference>
<evidence type="ECO:0000313" key="5">
    <source>
        <dbReference type="Proteomes" id="UP000198964"/>
    </source>
</evidence>
<dbReference type="InterPro" id="IPR001228">
    <property type="entry name" value="IspD"/>
</dbReference>
<dbReference type="InterPro" id="IPR029044">
    <property type="entry name" value="Nucleotide-diphossugar_trans"/>
</dbReference>
<gene>
    <name evidence="3" type="primary">ispD</name>
    <name evidence="4" type="ORF">SAMN05216283_101172</name>
</gene>